<keyword evidence="6 16" id="KW-0547">Nucleotide-binding</keyword>
<feature type="transmembrane region" description="Helical" evidence="16">
    <location>
        <begin position="157"/>
        <end position="176"/>
    </location>
</feature>
<dbReference type="PANTHER" id="PTHR24093">
    <property type="entry name" value="CATION TRANSPORTING ATPASE"/>
    <property type="match status" value="1"/>
</dbReference>
<feature type="transmembrane region" description="Helical" evidence="16">
    <location>
        <begin position="931"/>
        <end position="952"/>
    </location>
</feature>
<dbReference type="GO" id="GO:0005388">
    <property type="term" value="F:P-type calcium transporter activity"/>
    <property type="evidence" value="ECO:0007669"/>
    <property type="project" value="UniProtKB-EC"/>
</dbReference>
<dbReference type="RefSeq" id="XP_056082377.1">
    <property type="nucleotide sequence ID" value="XM_056222714.1"/>
</dbReference>
<dbReference type="Pfam" id="PF00122">
    <property type="entry name" value="E1-E2_ATPase"/>
    <property type="match status" value="1"/>
</dbReference>
<evidence type="ECO:0000256" key="16">
    <source>
        <dbReference type="RuleBase" id="RU361146"/>
    </source>
</evidence>
<dbReference type="SUPFAM" id="SSF81665">
    <property type="entry name" value="Calcium ATPase, transmembrane domain M"/>
    <property type="match status" value="1"/>
</dbReference>
<evidence type="ECO:0000256" key="12">
    <source>
        <dbReference type="ARBA" id="ARBA00023065"/>
    </source>
</evidence>
<keyword evidence="9" id="KW-0460">Magnesium</keyword>
<dbReference type="Gene3D" id="1.20.1110.10">
    <property type="entry name" value="Calcium-transporting ATPase, transmembrane domain"/>
    <property type="match status" value="2"/>
</dbReference>
<dbReference type="InterPro" id="IPR036412">
    <property type="entry name" value="HAD-like_sf"/>
</dbReference>
<comment type="catalytic activity">
    <reaction evidence="14 16">
        <text>Ca(2+)(in) + ATP + H2O = Ca(2+)(out) + ADP + phosphate + H(+)</text>
        <dbReference type="Rhea" id="RHEA:18105"/>
        <dbReference type="ChEBI" id="CHEBI:15377"/>
        <dbReference type="ChEBI" id="CHEBI:15378"/>
        <dbReference type="ChEBI" id="CHEBI:29108"/>
        <dbReference type="ChEBI" id="CHEBI:30616"/>
        <dbReference type="ChEBI" id="CHEBI:43474"/>
        <dbReference type="ChEBI" id="CHEBI:456216"/>
        <dbReference type="EC" id="7.2.2.10"/>
    </reaction>
</comment>
<dbReference type="InterPro" id="IPR023299">
    <property type="entry name" value="ATPase_P-typ_cyto_dom_N"/>
</dbReference>
<evidence type="ECO:0000259" key="18">
    <source>
        <dbReference type="SMART" id="SM00831"/>
    </source>
</evidence>
<comment type="subcellular location">
    <subcellularLocation>
        <location evidence="1">Endomembrane system</location>
        <topology evidence="1">Multi-pass membrane protein</topology>
    </subcellularLocation>
    <subcellularLocation>
        <location evidence="16">Membrane</location>
        <topology evidence="16">Multi-pass membrane protein</topology>
    </subcellularLocation>
</comment>
<name>A0AA35J159_SACMI</name>
<accession>A0AA35J159</accession>
<dbReference type="InterPro" id="IPR001757">
    <property type="entry name" value="P_typ_ATPase"/>
</dbReference>
<evidence type="ECO:0000256" key="15">
    <source>
        <dbReference type="ARBA" id="ARBA00059328"/>
    </source>
</evidence>
<evidence type="ECO:0000256" key="8">
    <source>
        <dbReference type="ARBA" id="ARBA00022840"/>
    </source>
</evidence>
<dbReference type="InterPro" id="IPR018303">
    <property type="entry name" value="ATPase_P-typ_P_site"/>
</dbReference>
<comment type="caution">
    <text evidence="16">Lacks conserved residue(s) required for the propagation of feature annotation.</text>
</comment>
<sequence length="1177" mass="131553">MSRQDENSALLTDNTNNHPSYTESQYGGHDSYKVSKNQLSDLHNPKSIGSFIKLFGYETDSFFRYLKTDKNAGISLSEKADYRQTDRYKNYGDNSLPERKPKSFLQLVWAAFNDKTMQLLSVAAVVSFVLGLYELWVQPPQYDPEGNKIKQVDWIEGVAIMIAVLVVVLVSAANDYQKELQFAKLNKKKEDRKIIVIRNDQEILVSIHHVLVGDVISLQTGDVVPADCVMISGKCEADESSITGESNTIQKFPVDNSLKDFKKFNSNEGDFQNKPVDIGDVTEDGDKVADCMLISGSRVLSGLGRGVITSVGINSVYGQTMTSLNAEPESTPLQLHLSQLADNISVYGCVAAIILFLVLFIRYLFYIIPENGRFHDLDPAQKGSKFMNIFITSITVIVVAVPEGLPLAVTLALAFATTRMTQDGNLVRVLRSCETMGSATAICSDKTGTLTENIMSVVRGSLGDSKFNDSKSLPVSEQKKLNSKKVFEENCSSSLRNDLLANIVLNSTAFENRDFRRKDHDKNNSNTKVSRSSGFSSRWKSRLPFFKKTKKNNDQDQLFESVNKGKQEPFIGSKTETALLSLARLSLGLQAGELQDLRDQPMKKFDIEKIIQTVPFESSRKWAGLVVKYKEREGKKSFYRFFIKGAAEIVSKNCSYRRNSDGTLKEIDEEIRKQIDGEIKNLASDALRAISIAHRDFYECENWPPEQLRDKDSPNMAAHDLLLNNHTIENGLILDCLLGIQDPLRAGVKESVQQCQRAGVTVRMVTGDNLLTAKAIARNCSILSTDINSEAYYAMEGTEFRKLTKNERIRILPNLRVLARSSPEDKRLLVETLKGMGDVVAVTGDGTNDAPALKLADVGFSMGISGTEVAREASDIILMTDDFSAIVNAIKWGRCVSVSIKKFIQFQLIVNITAVILTFVSSVASSDETSVLTAVQLLWINLIMDTLAALALATDKPDPNIMDRKPKGRSTSLISVSTWKMILSQATLQLIVTFILHFYGPELFFDKHEDQITNHQQQQLNAMTFNAFVWLQFFTMLVSRKLDEGDGVSNWRERISETNLNFFQDLGRNYYFLTIMAIIGGCQVLIMFFGGAPFSIARQTKSMWITAILCGMLSLIMGVLVRMCPDEIALKVFPAAFIHKFKYVFGLEFLRKKHLGKNDDEEALLNESDTPESTAFY</sequence>
<dbReference type="Gene3D" id="3.40.1110.10">
    <property type="entry name" value="Calcium-transporting ATPase, cytoplasmic domain N"/>
    <property type="match status" value="1"/>
</dbReference>
<dbReference type="EMBL" id="OX365763">
    <property type="protein sequence ID" value="CAI4039262.1"/>
    <property type="molecule type" value="Genomic_DNA"/>
</dbReference>
<keyword evidence="4 16" id="KW-0812">Transmembrane</keyword>
<dbReference type="GO" id="GO:0046872">
    <property type="term" value="F:metal ion binding"/>
    <property type="evidence" value="ECO:0007669"/>
    <property type="project" value="UniProtKB-KW"/>
</dbReference>
<dbReference type="SFLD" id="SFLDG00002">
    <property type="entry name" value="C1.7:_P-type_atpase_like"/>
    <property type="match status" value="1"/>
</dbReference>
<evidence type="ECO:0000256" key="9">
    <source>
        <dbReference type="ARBA" id="ARBA00022842"/>
    </source>
</evidence>
<comment type="function">
    <text evidence="16">Catalyzes the hydrolysis of ATP coupled with the transport of calcium.</text>
</comment>
<dbReference type="EC" id="7.2.2.10" evidence="16"/>
<dbReference type="InterPro" id="IPR006408">
    <property type="entry name" value="P-type_ATPase_IIB"/>
</dbReference>
<evidence type="ECO:0000256" key="17">
    <source>
        <dbReference type="SAM" id="MobiDB-lite"/>
    </source>
</evidence>
<dbReference type="PROSITE" id="PS00154">
    <property type="entry name" value="ATPASE_E1_E2"/>
    <property type="match status" value="1"/>
</dbReference>
<evidence type="ECO:0000256" key="5">
    <source>
        <dbReference type="ARBA" id="ARBA00022723"/>
    </source>
</evidence>
<keyword evidence="12 16" id="KW-0406">Ion transport</keyword>
<feature type="compositionally biased region" description="Polar residues" evidence="17">
    <location>
        <begin position="7"/>
        <end position="25"/>
    </location>
</feature>
<evidence type="ECO:0000256" key="4">
    <source>
        <dbReference type="ARBA" id="ARBA00022692"/>
    </source>
</evidence>
<keyword evidence="20" id="KW-1185">Reference proteome</keyword>
<dbReference type="GO" id="GO:0006874">
    <property type="term" value="P:intracellular calcium ion homeostasis"/>
    <property type="evidence" value="ECO:0007669"/>
    <property type="project" value="UniProtKB-ARBA"/>
</dbReference>
<dbReference type="PANTHER" id="PTHR24093:SF369">
    <property type="entry name" value="CALCIUM-TRANSPORTING ATPASE"/>
    <property type="match status" value="1"/>
</dbReference>
<dbReference type="Pfam" id="PF13246">
    <property type="entry name" value="Cation_ATPase"/>
    <property type="match status" value="1"/>
</dbReference>
<evidence type="ECO:0000256" key="10">
    <source>
        <dbReference type="ARBA" id="ARBA00022967"/>
    </source>
</evidence>
<dbReference type="AlphaFoldDB" id="A0AA35J159"/>
<comment type="function">
    <text evidence="15">This magnesium-dependent enzyme catalyzes the hydrolysis of ATP coupled with the transport of calcium. Transports the calcium to the vacuole and participates in the control of the cytosolic free calcium.</text>
</comment>
<feature type="region of interest" description="Disordered" evidence="17">
    <location>
        <begin position="516"/>
        <end position="535"/>
    </location>
</feature>
<gene>
    <name evidence="19" type="primary">SMKI07G2430</name>
    <name evidence="19" type="ORF">SMKI_07G2430</name>
</gene>
<dbReference type="SFLD" id="SFLDF00027">
    <property type="entry name" value="p-type_atpase"/>
    <property type="match status" value="1"/>
</dbReference>
<evidence type="ECO:0000256" key="14">
    <source>
        <dbReference type="ARBA" id="ARBA00048694"/>
    </source>
</evidence>
<feature type="transmembrane region" description="Helical" evidence="16">
    <location>
        <begin position="1102"/>
        <end position="1121"/>
    </location>
</feature>
<dbReference type="Gene3D" id="2.70.150.10">
    <property type="entry name" value="Calcium-transporting ATPase, cytoplasmic transduction domain A"/>
    <property type="match status" value="1"/>
</dbReference>
<feature type="transmembrane region" description="Helical" evidence="16">
    <location>
        <begin position="389"/>
        <end position="416"/>
    </location>
</feature>
<evidence type="ECO:0000313" key="19">
    <source>
        <dbReference type="EMBL" id="CAI4039262.1"/>
    </source>
</evidence>
<keyword evidence="11 16" id="KW-1133">Transmembrane helix</keyword>
<dbReference type="FunFam" id="3.40.50.1000:FF:000018">
    <property type="entry name" value="Calcium-transporting ATPase"/>
    <property type="match status" value="1"/>
</dbReference>
<dbReference type="NCBIfam" id="TIGR01517">
    <property type="entry name" value="ATPase-IIB_Ca"/>
    <property type="match status" value="1"/>
</dbReference>
<dbReference type="Proteomes" id="UP001161438">
    <property type="component" value="Chromosome 7"/>
</dbReference>
<dbReference type="InterPro" id="IPR023298">
    <property type="entry name" value="ATPase_P-typ_TM_dom_sf"/>
</dbReference>
<keyword evidence="2 16" id="KW-0813">Transport</keyword>
<evidence type="ECO:0000256" key="11">
    <source>
        <dbReference type="ARBA" id="ARBA00022989"/>
    </source>
</evidence>
<dbReference type="GeneID" id="80918473"/>
<evidence type="ECO:0000256" key="13">
    <source>
        <dbReference type="ARBA" id="ARBA00023136"/>
    </source>
</evidence>
<keyword evidence="8 16" id="KW-0067">ATP-binding</keyword>
<feature type="region of interest" description="Disordered" evidence="17">
    <location>
        <begin position="1"/>
        <end position="27"/>
    </location>
</feature>
<evidence type="ECO:0000256" key="7">
    <source>
        <dbReference type="ARBA" id="ARBA00022837"/>
    </source>
</evidence>
<feature type="domain" description="Cation-transporting P-type ATPase N-terminal" evidence="18">
    <location>
        <begin position="53"/>
        <end position="132"/>
    </location>
</feature>
<dbReference type="CDD" id="cd02081">
    <property type="entry name" value="P-type_ATPase_Ca_PMCA-like"/>
    <property type="match status" value="1"/>
</dbReference>
<keyword evidence="3 16" id="KW-0109">Calcium transport</keyword>
<feature type="transmembrane region" description="Helical" evidence="16">
    <location>
        <begin position="908"/>
        <end position="925"/>
    </location>
</feature>
<dbReference type="GO" id="GO:0005524">
    <property type="term" value="F:ATP binding"/>
    <property type="evidence" value="ECO:0007669"/>
    <property type="project" value="UniProtKB-KW"/>
</dbReference>
<dbReference type="SMART" id="SM00831">
    <property type="entry name" value="Cation_ATPase_N"/>
    <property type="match status" value="1"/>
</dbReference>
<dbReference type="PRINTS" id="PR00119">
    <property type="entry name" value="CATATPASE"/>
</dbReference>
<dbReference type="InterPro" id="IPR044492">
    <property type="entry name" value="P_typ_ATPase_HD_dom"/>
</dbReference>
<protein>
    <recommendedName>
        <fullName evidence="16">Calcium-transporting ATPase</fullName>
        <ecNumber evidence="16">7.2.2.10</ecNumber>
    </recommendedName>
</protein>
<dbReference type="GO" id="GO:0016887">
    <property type="term" value="F:ATP hydrolysis activity"/>
    <property type="evidence" value="ECO:0007669"/>
    <property type="project" value="InterPro"/>
</dbReference>
<dbReference type="SUPFAM" id="SSF81653">
    <property type="entry name" value="Calcium ATPase, transduction domain A"/>
    <property type="match status" value="1"/>
</dbReference>
<evidence type="ECO:0000256" key="3">
    <source>
        <dbReference type="ARBA" id="ARBA00022568"/>
    </source>
</evidence>
<dbReference type="NCBIfam" id="TIGR01494">
    <property type="entry name" value="ATPase_P-type"/>
    <property type="match status" value="3"/>
</dbReference>
<dbReference type="FunFam" id="3.40.50.1000:FF:000001">
    <property type="entry name" value="Phospholipid-transporting ATPase IC"/>
    <property type="match status" value="1"/>
</dbReference>
<dbReference type="Pfam" id="PF00689">
    <property type="entry name" value="Cation_ATPase_C"/>
    <property type="match status" value="1"/>
</dbReference>
<dbReference type="InterPro" id="IPR004014">
    <property type="entry name" value="ATPase_P-typ_cation-transptr_N"/>
</dbReference>
<comment type="similarity">
    <text evidence="16">Belongs to the cation transport ATPase (P-type) (TC 3.A.3) family.</text>
</comment>
<evidence type="ECO:0000313" key="20">
    <source>
        <dbReference type="Proteomes" id="UP001161438"/>
    </source>
</evidence>
<feature type="transmembrane region" description="Helical" evidence="16">
    <location>
        <begin position="344"/>
        <end position="369"/>
    </location>
</feature>
<dbReference type="SUPFAM" id="SSF56784">
    <property type="entry name" value="HAD-like"/>
    <property type="match status" value="1"/>
</dbReference>
<feature type="transmembrane region" description="Helical" evidence="16">
    <location>
        <begin position="119"/>
        <end position="137"/>
    </location>
</feature>
<dbReference type="Pfam" id="PF00690">
    <property type="entry name" value="Cation_ATPase_N"/>
    <property type="match status" value="1"/>
</dbReference>
<proteinExistence type="inferred from homology"/>
<evidence type="ECO:0000256" key="1">
    <source>
        <dbReference type="ARBA" id="ARBA00004127"/>
    </source>
</evidence>
<keyword evidence="10" id="KW-1278">Translocase</keyword>
<organism evidence="19 20">
    <name type="scientific">Saccharomyces mikatae IFO 1815</name>
    <dbReference type="NCBI Taxonomy" id="226126"/>
    <lineage>
        <taxon>Eukaryota</taxon>
        <taxon>Fungi</taxon>
        <taxon>Dikarya</taxon>
        <taxon>Ascomycota</taxon>
        <taxon>Saccharomycotina</taxon>
        <taxon>Saccharomycetes</taxon>
        <taxon>Saccharomycetales</taxon>
        <taxon>Saccharomycetaceae</taxon>
        <taxon>Saccharomyces</taxon>
    </lineage>
</organism>
<reference evidence="19" key="1">
    <citation type="submission" date="2022-10" db="EMBL/GenBank/DDBJ databases">
        <authorList>
            <person name="Byrne P K."/>
        </authorList>
    </citation>
    <scope>NUCLEOTIDE SEQUENCE</scope>
    <source>
        <strain evidence="19">IFO1815</strain>
    </source>
</reference>
<evidence type="ECO:0000256" key="6">
    <source>
        <dbReference type="ARBA" id="ARBA00022741"/>
    </source>
</evidence>
<keyword evidence="7 16" id="KW-0106">Calcium</keyword>
<dbReference type="GO" id="GO:0005886">
    <property type="term" value="C:plasma membrane"/>
    <property type="evidence" value="ECO:0007669"/>
    <property type="project" value="TreeGrafter"/>
</dbReference>
<dbReference type="SUPFAM" id="SSF81660">
    <property type="entry name" value="Metal cation-transporting ATPase, ATP-binding domain N"/>
    <property type="match status" value="1"/>
</dbReference>
<dbReference type="InterPro" id="IPR059000">
    <property type="entry name" value="ATPase_P-type_domA"/>
</dbReference>
<keyword evidence="13 16" id="KW-0472">Membrane</keyword>
<dbReference type="InterPro" id="IPR008250">
    <property type="entry name" value="ATPase_P-typ_transduc_dom_A_sf"/>
</dbReference>
<keyword evidence="5" id="KW-0479">Metal-binding</keyword>
<dbReference type="InterPro" id="IPR006068">
    <property type="entry name" value="ATPase_P-typ_cation-transptr_C"/>
</dbReference>
<feature type="transmembrane region" description="Helical" evidence="16">
    <location>
        <begin position="1070"/>
        <end position="1090"/>
    </location>
</feature>
<dbReference type="SFLD" id="SFLDS00003">
    <property type="entry name" value="Haloacid_Dehalogenase"/>
    <property type="match status" value="1"/>
</dbReference>
<evidence type="ECO:0000256" key="2">
    <source>
        <dbReference type="ARBA" id="ARBA00022448"/>
    </source>
</evidence>
<dbReference type="GO" id="GO:0012505">
    <property type="term" value="C:endomembrane system"/>
    <property type="evidence" value="ECO:0007669"/>
    <property type="project" value="UniProtKB-SubCell"/>
</dbReference>